<protein>
    <recommendedName>
        <fullName evidence="2">RNA transcription, translation and transport factor protein</fullName>
    </recommendedName>
</protein>
<keyword evidence="4" id="KW-1185">Reference proteome</keyword>
<evidence type="ECO:0000256" key="2">
    <source>
        <dbReference type="ARBA" id="ARBA00015365"/>
    </source>
</evidence>
<evidence type="ECO:0000313" key="4">
    <source>
        <dbReference type="Proteomes" id="UP000010556"/>
    </source>
</evidence>
<proteinExistence type="inferred from homology"/>
<dbReference type="InterPro" id="IPR019265">
    <property type="entry name" value="RTRAF"/>
</dbReference>
<dbReference type="EMBL" id="KB107237">
    <property type="protein sequence ID" value="ELK30176.1"/>
    <property type="molecule type" value="Genomic_DNA"/>
</dbReference>
<dbReference type="Pfam" id="PF10036">
    <property type="entry name" value="RLL"/>
    <property type="match status" value="1"/>
</dbReference>
<name>L5LVP9_MYODS</name>
<evidence type="ECO:0000313" key="3">
    <source>
        <dbReference type="EMBL" id="ELK30176.1"/>
    </source>
</evidence>
<dbReference type="AlphaFoldDB" id="L5LVP9"/>
<dbReference type="Proteomes" id="UP000010556">
    <property type="component" value="Unassembled WGS sequence"/>
</dbReference>
<gene>
    <name evidence="3" type="ORF">MDA_GLEAN10007087</name>
</gene>
<comment type="similarity">
    <text evidence="1">Belongs to the RTRAF family.</text>
</comment>
<organism evidence="3 4">
    <name type="scientific">Myotis davidii</name>
    <name type="common">David's myotis</name>
    <dbReference type="NCBI Taxonomy" id="225400"/>
    <lineage>
        <taxon>Eukaryota</taxon>
        <taxon>Metazoa</taxon>
        <taxon>Chordata</taxon>
        <taxon>Craniata</taxon>
        <taxon>Vertebrata</taxon>
        <taxon>Euteleostomi</taxon>
        <taxon>Mammalia</taxon>
        <taxon>Eutheria</taxon>
        <taxon>Laurasiatheria</taxon>
        <taxon>Chiroptera</taxon>
        <taxon>Yangochiroptera</taxon>
        <taxon>Vespertilionidae</taxon>
        <taxon>Myotis</taxon>
    </lineage>
</organism>
<sequence>MALANLLQIQRHDGSLVMLKVIRILVQERLTQGAVAKANQAKEGLPVALDKHLLGFDAGDAVLHEAAQIL</sequence>
<evidence type="ECO:0000256" key="1">
    <source>
        <dbReference type="ARBA" id="ARBA00008602"/>
    </source>
</evidence>
<accession>L5LVP9</accession>
<reference evidence="4" key="1">
    <citation type="journal article" date="2013" name="Science">
        <title>Comparative analysis of bat genomes provides insight into the evolution of flight and immunity.</title>
        <authorList>
            <person name="Zhang G."/>
            <person name="Cowled C."/>
            <person name="Shi Z."/>
            <person name="Huang Z."/>
            <person name="Bishop-Lilly K.A."/>
            <person name="Fang X."/>
            <person name="Wynne J.W."/>
            <person name="Xiong Z."/>
            <person name="Baker M.L."/>
            <person name="Zhao W."/>
            <person name="Tachedjian M."/>
            <person name="Zhu Y."/>
            <person name="Zhou P."/>
            <person name="Jiang X."/>
            <person name="Ng J."/>
            <person name="Yang L."/>
            <person name="Wu L."/>
            <person name="Xiao J."/>
            <person name="Feng Y."/>
            <person name="Chen Y."/>
            <person name="Sun X."/>
            <person name="Zhang Y."/>
            <person name="Marsh G.A."/>
            <person name="Crameri G."/>
            <person name="Broder C.C."/>
            <person name="Frey K.G."/>
            <person name="Wang L.F."/>
            <person name="Wang J."/>
        </authorList>
    </citation>
    <scope>NUCLEOTIDE SEQUENCE [LARGE SCALE GENOMIC DNA]</scope>
</reference>
<dbReference type="PANTHER" id="PTHR15924">
    <property type="entry name" value="CLE"/>
    <property type="match status" value="1"/>
</dbReference>